<evidence type="ECO:0000313" key="4">
    <source>
        <dbReference type="Proteomes" id="UP000663760"/>
    </source>
</evidence>
<dbReference type="EMBL" id="LR746265">
    <property type="protein sequence ID" value="CAA7391431.1"/>
    <property type="molecule type" value="Genomic_DNA"/>
</dbReference>
<feature type="transmembrane region" description="Helical" evidence="1">
    <location>
        <begin position="99"/>
        <end position="118"/>
    </location>
</feature>
<evidence type="ECO:0000256" key="1">
    <source>
        <dbReference type="SAM" id="Phobius"/>
    </source>
</evidence>
<organism evidence="3 4">
    <name type="scientific">Spirodela intermedia</name>
    <name type="common">Intermediate duckweed</name>
    <dbReference type="NCBI Taxonomy" id="51605"/>
    <lineage>
        <taxon>Eukaryota</taxon>
        <taxon>Viridiplantae</taxon>
        <taxon>Streptophyta</taxon>
        <taxon>Embryophyta</taxon>
        <taxon>Tracheophyta</taxon>
        <taxon>Spermatophyta</taxon>
        <taxon>Magnoliopsida</taxon>
        <taxon>Liliopsida</taxon>
        <taxon>Araceae</taxon>
        <taxon>Lemnoideae</taxon>
        <taxon>Spirodela</taxon>
    </lineage>
</organism>
<gene>
    <name evidence="3" type="ORF">SI8410_02002729</name>
</gene>
<keyword evidence="1" id="KW-0472">Membrane</keyword>
<feature type="transmembrane region" description="Helical" evidence="1">
    <location>
        <begin position="138"/>
        <end position="161"/>
    </location>
</feature>
<keyword evidence="1" id="KW-1133">Transmembrane helix</keyword>
<feature type="transmembrane region" description="Helical" evidence="1">
    <location>
        <begin position="387"/>
        <end position="407"/>
    </location>
</feature>
<keyword evidence="4" id="KW-1185">Reference proteome</keyword>
<protein>
    <recommendedName>
        <fullName evidence="2">Heparan-alpha-glucosaminide N-acetyltransferase catalytic domain-containing protein</fullName>
    </recommendedName>
</protein>
<feature type="transmembrane region" description="Helical" evidence="1">
    <location>
        <begin position="345"/>
        <end position="367"/>
    </location>
</feature>
<dbReference type="PANTHER" id="PTHR31061">
    <property type="entry name" value="LD22376P"/>
    <property type="match status" value="1"/>
</dbReference>
<feature type="transmembrane region" description="Helical" evidence="1">
    <location>
        <begin position="318"/>
        <end position="339"/>
    </location>
</feature>
<feature type="domain" description="Heparan-alpha-glucosaminide N-acetyltransferase catalytic" evidence="2">
    <location>
        <begin position="28"/>
        <end position="152"/>
    </location>
</feature>
<name>A0A7I8K2W5_SPIIN</name>
<dbReference type="AlphaFoldDB" id="A0A7I8K2W5"/>
<proteinExistence type="predicted"/>
<dbReference type="Pfam" id="PF07786">
    <property type="entry name" value="HGSNAT_cat"/>
    <property type="match status" value="1"/>
</dbReference>
<accession>A0A7I8K2W5</accession>
<reference evidence="3" key="1">
    <citation type="submission" date="2020-02" db="EMBL/GenBank/DDBJ databases">
        <authorList>
            <person name="Scholz U."/>
            <person name="Mascher M."/>
            <person name="Fiebig A."/>
        </authorList>
    </citation>
    <scope>NUCLEOTIDE SEQUENCE</scope>
</reference>
<feature type="transmembrane region" description="Helical" evidence="1">
    <location>
        <begin position="69"/>
        <end position="87"/>
    </location>
</feature>
<dbReference type="PANTHER" id="PTHR31061:SF28">
    <property type="entry name" value="HEPARAN-ALPHA-GLUCOSAMINIDE N-ACETYLTRANSFERASE-LIKE"/>
    <property type="match status" value="1"/>
</dbReference>
<evidence type="ECO:0000313" key="3">
    <source>
        <dbReference type="EMBL" id="CAA7391431.1"/>
    </source>
</evidence>
<feature type="transmembrane region" description="Helical" evidence="1">
    <location>
        <begin position="173"/>
        <end position="194"/>
    </location>
</feature>
<feature type="transmembrane region" description="Helical" evidence="1">
    <location>
        <begin position="34"/>
        <end position="57"/>
    </location>
</feature>
<dbReference type="OrthoDB" id="2149840at2759"/>
<sequence>MADYAPLSSGGEEARGGEVEMPGRRIARVTSLDVFRGLSIALMIFVDYAGSLSPVIAHSPWNGVRLADFVMPFFLFIVGISLALVHKEISNKISATWRVILRAVKLFLLGILLQGGYFHGLNSLTYGVNLENIRWLGILQRIAIGYIIAALCEIWLSRIVVRDSVGRSFKNYYLQWFAVFLLSCVYLWLLYGLYVPDWQFKLEQPTSSLPSIIDDYVIKTVKCDVRGDLGPGCNSAGMIDRYLLGIEHLYKKPSYRNLKDCYSEKGQGLENSPAWCQAPFDPEGVLSSLMASVTCIIGLQFGHVLVQVEEHKGRLIRWMSLSWLFLALGVFLTVIGSPLNKSLYTINYMLITTSSAGIAFCALYLMVDVCGYKRMFFILEWMGRHSLCIFVLVASNLAIIAIQGFYWRIPQNNIVRRTHLRFFSLHPRSNNLHWLSSRTPSVAFSLSLYLALQGFYLY</sequence>
<dbReference type="Proteomes" id="UP000663760">
    <property type="component" value="Chromosome 2"/>
</dbReference>
<evidence type="ECO:0000259" key="2">
    <source>
        <dbReference type="Pfam" id="PF07786"/>
    </source>
</evidence>
<dbReference type="InterPro" id="IPR012429">
    <property type="entry name" value="HGSNAT_cat"/>
</dbReference>
<feature type="transmembrane region" description="Helical" evidence="1">
    <location>
        <begin position="285"/>
        <end position="306"/>
    </location>
</feature>
<keyword evidence="1" id="KW-0812">Transmembrane</keyword>